<feature type="compositionally biased region" description="Polar residues" evidence="1">
    <location>
        <begin position="81"/>
        <end position="91"/>
    </location>
</feature>
<dbReference type="OrthoDB" id="546543at2759"/>
<keyword evidence="3" id="KW-1185">Reference proteome</keyword>
<dbReference type="KEGG" id="csl:COCSUDRAFT_59093"/>
<accession>I0Z7F0</accession>
<evidence type="ECO:0000313" key="2">
    <source>
        <dbReference type="EMBL" id="EIE26569.1"/>
    </source>
</evidence>
<organism evidence="2 3">
    <name type="scientific">Coccomyxa subellipsoidea (strain C-169)</name>
    <name type="common">Green microalga</name>
    <dbReference type="NCBI Taxonomy" id="574566"/>
    <lineage>
        <taxon>Eukaryota</taxon>
        <taxon>Viridiplantae</taxon>
        <taxon>Chlorophyta</taxon>
        <taxon>core chlorophytes</taxon>
        <taxon>Trebouxiophyceae</taxon>
        <taxon>Trebouxiophyceae incertae sedis</taxon>
        <taxon>Coccomyxaceae</taxon>
        <taxon>Coccomyxa</taxon>
        <taxon>Coccomyxa subellipsoidea</taxon>
    </lineage>
</organism>
<dbReference type="Proteomes" id="UP000007264">
    <property type="component" value="Unassembled WGS sequence"/>
</dbReference>
<sequence length="210" mass="22292">MAQSLVFVQIEDAQQSQVGWLFGRGAFDKGDLLYLRDEEEKRRFKEDELRESERAIFLKLQAVAGPGPDSSRQAAAALPARTTSNNPSRSQAKLLANVVKIKGNKVAPPAKREAAEEAVPNTKRSKPAEASEEEDGAGLAGLLGDYGSEDEEGANSSREGSQRVEDYSDAEEQTPADKTGGVTSGPGPGRNLDPSERGAGQLPALPEAGT</sequence>
<dbReference type="AlphaFoldDB" id="I0Z7F0"/>
<dbReference type="RefSeq" id="XP_005651113.1">
    <property type="nucleotide sequence ID" value="XM_005651056.1"/>
</dbReference>
<protein>
    <submittedName>
        <fullName evidence="2">Uncharacterized protein</fullName>
    </submittedName>
</protein>
<comment type="caution">
    <text evidence="2">The sequence shown here is derived from an EMBL/GenBank/DDBJ whole genome shotgun (WGS) entry which is preliminary data.</text>
</comment>
<dbReference type="EMBL" id="AGSI01000002">
    <property type="protein sequence ID" value="EIE26569.1"/>
    <property type="molecule type" value="Genomic_DNA"/>
</dbReference>
<gene>
    <name evidence="2" type="ORF">COCSUDRAFT_59093</name>
</gene>
<evidence type="ECO:0000256" key="1">
    <source>
        <dbReference type="SAM" id="MobiDB-lite"/>
    </source>
</evidence>
<feature type="region of interest" description="Disordered" evidence="1">
    <location>
        <begin position="64"/>
        <end position="210"/>
    </location>
</feature>
<dbReference type="GeneID" id="17044579"/>
<reference evidence="2 3" key="1">
    <citation type="journal article" date="2012" name="Genome Biol.">
        <title>The genome of the polar eukaryotic microalga coccomyxa subellipsoidea reveals traits of cold adaptation.</title>
        <authorList>
            <person name="Blanc G."/>
            <person name="Agarkova I."/>
            <person name="Grimwood J."/>
            <person name="Kuo A."/>
            <person name="Brueggeman A."/>
            <person name="Dunigan D."/>
            <person name="Gurnon J."/>
            <person name="Ladunga I."/>
            <person name="Lindquist E."/>
            <person name="Lucas S."/>
            <person name="Pangilinan J."/>
            <person name="Proschold T."/>
            <person name="Salamov A."/>
            <person name="Schmutz J."/>
            <person name="Weeks D."/>
            <person name="Yamada T."/>
            <person name="Claverie J.M."/>
            <person name="Grigoriev I."/>
            <person name="Van Etten J."/>
            <person name="Lomsadze A."/>
            <person name="Borodovsky M."/>
        </authorList>
    </citation>
    <scope>NUCLEOTIDE SEQUENCE [LARGE SCALE GENOMIC DNA]</scope>
    <source>
        <strain evidence="2 3">C-169</strain>
    </source>
</reference>
<evidence type="ECO:0000313" key="3">
    <source>
        <dbReference type="Proteomes" id="UP000007264"/>
    </source>
</evidence>
<proteinExistence type="predicted"/>
<name>I0Z7F0_COCSC</name>